<keyword evidence="2" id="KW-1003">Cell membrane</keyword>
<feature type="transmembrane region" description="Helical" evidence="6">
    <location>
        <begin position="389"/>
        <end position="407"/>
    </location>
</feature>
<dbReference type="EMBL" id="BAHC01000062">
    <property type="protein sequence ID" value="GAB89483.1"/>
    <property type="molecule type" value="Genomic_DNA"/>
</dbReference>
<dbReference type="AlphaFoldDB" id="K6V0T1"/>
<evidence type="ECO:0000313" key="8">
    <source>
        <dbReference type="Proteomes" id="UP000008363"/>
    </source>
</evidence>
<keyword evidence="5 6" id="KW-0472">Membrane</keyword>
<feature type="transmembrane region" description="Helical" evidence="6">
    <location>
        <begin position="427"/>
        <end position="446"/>
    </location>
</feature>
<evidence type="ECO:0000256" key="2">
    <source>
        <dbReference type="ARBA" id="ARBA00022475"/>
    </source>
</evidence>
<feature type="transmembrane region" description="Helical" evidence="6">
    <location>
        <begin position="477"/>
        <end position="496"/>
    </location>
</feature>
<keyword evidence="8" id="KW-1185">Reference proteome</keyword>
<dbReference type="GO" id="GO:0005886">
    <property type="term" value="C:plasma membrane"/>
    <property type="evidence" value="ECO:0007669"/>
    <property type="project" value="UniProtKB-SubCell"/>
</dbReference>
<feature type="transmembrane region" description="Helical" evidence="6">
    <location>
        <begin position="227"/>
        <end position="250"/>
    </location>
</feature>
<proteinExistence type="predicted"/>
<gene>
    <name evidence="7" type="ORF">GORHZ_062_00590</name>
</gene>
<evidence type="ECO:0000256" key="5">
    <source>
        <dbReference type="ARBA" id="ARBA00023136"/>
    </source>
</evidence>
<organism evidence="7 8">
    <name type="scientific">Gordonia rhizosphera NBRC 16068</name>
    <dbReference type="NCBI Taxonomy" id="1108045"/>
    <lineage>
        <taxon>Bacteria</taxon>
        <taxon>Bacillati</taxon>
        <taxon>Actinomycetota</taxon>
        <taxon>Actinomycetes</taxon>
        <taxon>Mycobacteriales</taxon>
        <taxon>Gordoniaceae</taxon>
        <taxon>Gordonia</taxon>
    </lineage>
</organism>
<feature type="transmembrane region" description="Helical" evidence="6">
    <location>
        <begin position="262"/>
        <end position="281"/>
    </location>
</feature>
<evidence type="ECO:0000256" key="3">
    <source>
        <dbReference type="ARBA" id="ARBA00022692"/>
    </source>
</evidence>
<feature type="transmembrane region" description="Helical" evidence="6">
    <location>
        <begin position="131"/>
        <end position="147"/>
    </location>
</feature>
<evidence type="ECO:0000313" key="7">
    <source>
        <dbReference type="EMBL" id="GAB89483.1"/>
    </source>
</evidence>
<feature type="transmembrane region" description="Helical" evidence="6">
    <location>
        <begin position="154"/>
        <end position="173"/>
    </location>
</feature>
<evidence type="ECO:0000256" key="6">
    <source>
        <dbReference type="SAM" id="Phobius"/>
    </source>
</evidence>
<feature type="transmembrane region" description="Helical" evidence="6">
    <location>
        <begin position="357"/>
        <end position="377"/>
    </location>
</feature>
<feature type="transmembrane region" description="Helical" evidence="6">
    <location>
        <begin position="41"/>
        <end position="64"/>
    </location>
</feature>
<feature type="transmembrane region" description="Helical" evidence="6">
    <location>
        <begin position="84"/>
        <end position="105"/>
    </location>
</feature>
<protein>
    <recommendedName>
        <fullName evidence="9">Copper resistance protein D domain-containing protein</fullName>
    </recommendedName>
</protein>
<sequence length="648" mass="69368">MIVGAAAVGALGLVVYSLISGSSRFVETGDSFPGWFTAVATPLGFFMGSFLGALVFGALAYVVLCARPEKDGTIGVETFRAHRIVEWAAPVWLLVCAVMVVVTAADRSGVPVGTLLTNAGTMAVIDASEQSVAWIVAGCFALIITIVTRLKLTWVSHALMLIPGFIAAVTLPVAGNAGQGPNHDYTTSAVIVFAAAVAAMIGLKIAAAVTVGRDTPPADRPAVARRVLGVAIALESIGVVYGALLLTFLVPLSQFATTAYGRWSLVAAALLVAGLIVDIVAWRRVRGTDTLPVSAGTSLMVGAALGTLLSAALAAMATRTAPGLLLHEFTAWDVFLGYELPDPPTVATLALDWRVDMFLGVGAIVLGTAYVVGVVRLRQQGVEWSMGRTASWLAGCVALLIVTSSGVRTYGMAMFSVHMAEHMALNMFVPVLLVLGAPVTLALRVFPTAQHGALPGPREWIVWMVHSRFTQILTNPVVALLIFVLSLYGVYFTSLFDTLARYHWGHDLMSLHFLITGYLFYWVIIGTDPGPKRLPYLARLGLLLAVMPFHAFFGIATMTMNSIIGGTFYRYLDLPWLADLSRDQFLGGAIAWGSSEVPAVLVVIALVSQWAGQDRRQAKQQDRRVDVYHDDELDAYNRMLAEMSRDRG</sequence>
<accession>K6V0T1</accession>
<dbReference type="Pfam" id="PF09678">
    <property type="entry name" value="Caa3_CtaG"/>
    <property type="match status" value="1"/>
</dbReference>
<dbReference type="STRING" id="1108045.GORHZ_062_00590"/>
<feature type="transmembrane region" description="Helical" evidence="6">
    <location>
        <begin position="185"/>
        <end position="206"/>
    </location>
</feature>
<evidence type="ECO:0000256" key="1">
    <source>
        <dbReference type="ARBA" id="ARBA00004651"/>
    </source>
</evidence>
<keyword evidence="3 6" id="KW-0812">Transmembrane</keyword>
<reference evidence="7 8" key="1">
    <citation type="submission" date="2012-08" db="EMBL/GenBank/DDBJ databases">
        <title>Whole genome shotgun sequence of Gordonia rhizosphera NBRC 16068.</title>
        <authorList>
            <person name="Takarada H."/>
            <person name="Isaki S."/>
            <person name="Hosoyama A."/>
            <person name="Tsuchikane K."/>
            <person name="Katsumata H."/>
            <person name="Baba S."/>
            <person name="Ohji S."/>
            <person name="Yamazaki S."/>
            <person name="Fujita N."/>
        </authorList>
    </citation>
    <scope>NUCLEOTIDE SEQUENCE [LARGE SCALE GENOMIC DNA]</scope>
    <source>
        <strain evidence="7 8">NBRC 16068</strain>
    </source>
</reference>
<feature type="transmembrane region" description="Helical" evidence="6">
    <location>
        <begin position="537"/>
        <end position="564"/>
    </location>
</feature>
<evidence type="ECO:0000256" key="4">
    <source>
        <dbReference type="ARBA" id="ARBA00022989"/>
    </source>
</evidence>
<keyword evidence="4 6" id="KW-1133">Transmembrane helix</keyword>
<feature type="transmembrane region" description="Helical" evidence="6">
    <location>
        <begin position="584"/>
        <end position="607"/>
    </location>
</feature>
<feature type="transmembrane region" description="Helical" evidence="6">
    <location>
        <begin position="508"/>
        <end position="525"/>
    </location>
</feature>
<evidence type="ECO:0008006" key="9">
    <source>
        <dbReference type="Google" id="ProtNLM"/>
    </source>
</evidence>
<dbReference type="Proteomes" id="UP000008363">
    <property type="component" value="Unassembled WGS sequence"/>
</dbReference>
<dbReference type="InterPro" id="IPR019108">
    <property type="entry name" value="Caa3_assmbl_CtaG-rel"/>
</dbReference>
<name>K6V0T1_9ACTN</name>
<dbReference type="eggNOG" id="COG3336">
    <property type="taxonomic scope" value="Bacteria"/>
</dbReference>
<comment type="subcellular location">
    <subcellularLocation>
        <location evidence="1">Cell membrane</location>
        <topology evidence="1">Multi-pass membrane protein</topology>
    </subcellularLocation>
</comment>
<feature type="transmembrane region" description="Helical" evidence="6">
    <location>
        <begin position="293"/>
        <end position="317"/>
    </location>
</feature>
<comment type="caution">
    <text evidence="7">The sequence shown here is derived from an EMBL/GenBank/DDBJ whole genome shotgun (WGS) entry which is preliminary data.</text>
</comment>